<name>A0A8H3J1B3_9LECA</name>
<evidence type="ECO:0000259" key="1">
    <source>
        <dbReference type="Pfam" id="PF01966"/>
    </source>
</evidence>
<reference evidence="2" key="1">
    <citation type="submission" date="2021-03" db="EMBL/GenBank/DDBJ databases">
        <authorList>
            <person name="Tagirdzhanova G."/>
        </authorList>
    </citation>
    <scope>NUCLEOTIDE SEQUENCE</scope>
</reference>
<evidence type="ECO:0000313" key="2">
    <source>
        <dbReference type="EMBL" id="CAF9938798.1"/>
    </source>
</evidence>
<dbReference type="InterPro" id="IPR003607">
    <property type="entry name" value="HD/PDEase_dom"/>
</dbReference>
<protein>
    <recommendedName>
        <fullName evidence="1">HD domain-containing protein</fullName>
    </recommendedName>
</protein>
<comment type="caution">
    <text evidence="2">The sequence shown here is derived from an EMBL/GenBank/DDBJ whole genome shotgun (WGS) entry which is preliminary data.</text>
</comment>
<dbReference type="SUPFAM" id="SSF109604">
    <property type="entry name" value="HD-domain/PDEase-like"/>
    <property type="match status" value="1"/>
</dbReference>
<dbReference type="OrthoDB" id="2378324at2759"/>
<organism evidence="2 3">
    <name type="scientific">Alectoria fallacina</name>
    <dbReference type="NCBI Taxonomy" id="1903189"/>
    <lineage>
        <taxon>Eukaryota</taxon>
        <taxon>Fungi</taxon>
        <taxon>Dikarya</taxon>
        <taxon>Ascomycota</taxon>
        <taxon>Pezizomycotina</taxon>
        <taxon>Lecanoromycetes</taxon>
        <taxon>OSLEUM clade</taxon>
        <taxon>Lecanoromycetidae</taxon>
        <taxon>Lecanorales</taxon>
        <taxon>Lecanorineae</taxon>
        <taxon>Parmeliaceae</taxon>
        <taxon>Alectoria</taxon>
    </lineage>
</organism>
<dbReference type="Proteomes" id="UP000664203">
    <property type="component" value="Unassembled WGS sequence"/>
</dbReference>
<dbReference type="PANTHER" id="PTHR35569">
    <property type="entry name" value="CYANAMIDE HYDRATASE DDI2-RELATED"/>
    <property type="match status" value="1"/>
</dbReference>
<evidence type="ECO:0000313" key="3">
    <source>
        <dbReference type="Proteomes" id="UP000664203"/>
    </source>
</evidence>
<gene>
    <name evidence="2" type="ORF">ALECFALPRED_007849</name>
</gene>
<dbReference type="Pfam" id="PF01966">
    <property type="entry name" value="HD"/>
    <property type="match status" value="1"/>
</dbReference>
<feature type="domain" description="HD" evidence="1">
    <location>
        <begin position="36"/>
        <end position="127"/>
    </location>
</feature>
<keyword evidence="3" id="KW-1185">Reference proteome</keyword>
<dbReference type="Gene3D" id="1.10.3210.10">
    <property type="entry name" value="Hypothetical protein af1432"/>
    <property type="match status" value="1"/>
</dbReference>
<dbReference type="PANTHER" id="PTHR35569:SF1">
    <property type="entry name" value="CYANAMIDE HYDRATASE DDI2-RELATED"/>
    <property type="match status" value="1"/>
</dbReference>
<dbReference type="EMBL" id="CAJPDR010000528">
    <property type="protein sequence ID" value="CAF9938798.1"/>
    <property type="molecule type" value="Genomic_DNA"/>
</dbReference>
<dbReference type="CDD" id="cd00077">
    <property type="entry name" value="HDc"/>
    <property type="match status" value="1"/>
</dbReference>
<dbReference type="InterPro" id="IPR006674">
    <property type="entry name" value="HD_domain"/>
</dbReference>
<sequence length="226" mass="25269">MAILPTRVFAGVEVPNTTLITKALALCRKHLNDLAYNHTVRTWLFGFIIAAKIPELQGRDLEAHAIAAILHDLGWDETGDLVTQDKRFEVDGANAAREFLRREAGDWDKHRIQLVWDAIALHTTTSIAWHKEPEVVATSYGITADFTGPDGAIGGHLTWEAWNVVVKELPRLGMKEGVREICCRLCRTKPETTYDNFVGQYGERYVEGYTLAGKKSIDFMEASTLG</sequence>
<dbReference type="AlphaFoldDB" id="A0A8H3J1B3"/>
<accession>A0A8H3J1B3</accession>
<proteinExistence type="predicted"/>